<dbReference type="GO" id="GO:0003955">
    <property type="term" value="F:NAD(P)H dehydrogenase (quinone) activity"/>
    <property type="evidence" value="ECO:0007669"/>
    <property type="project" value="TreeGrafter"/>
</dbReference>
<dbReference type="EMBL" id="LECW02000035">
    <property type="protein sequence ID" value="KRT92050.1"/>
    <property type="molecule type" value="Genomic_DNA"/>
</dbReference>
<keyword evidence="7" id="KW-1185">Reference proteome</keyword>
<dbReference type="Gene3D" id="3.40.50.360">
    <property type="match status" value="1"/>
</dbReference>
<dbReference type="PANTHER" id="PTHR10204:SF34">
    <property type="entry name" value="NAD(P)H DEHYDROGENASE [QUINONE] 1 ISOFORM 1"/>
    <property type="match status" value="1"/>
</dbReference>
<feature type="domain" description="Flavodoxin-like fold" evidence="3">
    <location>
        <begin position="1"/>
        <end position="176"/>
    </location>
</feature>
<dbReference type="STRING" id="1664069.BGLY_0888"/>
<dbReference type="Proteomes" id="UP000036168">
    <property type="component" value="Unassembled WGS sequence"/>
</dbReference>
<evidence type="ECO:0000313" key="6">
    <source>
        <dbReference type="Proteomes" id="UP000036168"/>
    </source>
</evidence>
<proteinExistence type="inferred from homology"/>
<dbReference type="RefSeq" id="WP_048356299.1">
    <property type="nucleotide sequence ID" value="NZ_CP023481.1"/>
</dbReference>
<keyword evidence="2 5" id="KW-0560">Oxidoreductase</keyword>
<evidence type="ECO:0000313" key="5">
    <source>
        <dbReference type="EMBL" id="MEC0486500.1"/>
    </source>
</evidence>
<dbReference type="SUPFAM" id="SSF52218">
    <property type="entry name" value="Flavoproteins"/>
    <property type="match status" value="1"/>
</dbReference>
<accession>A0A0T6BLK4</accession>
<dbReference type="Pfam" id="PF02525">
    <property type="entry name" value="Flavodoxin_2"/>
    <property type="match status" value="1"/>
</dbReference>
<comment type="caution">
    <text evidence="4">The sequence shown here is derived from an EMBL/GenBank/DDBJ whole genome shotgun (WGS) entry which is preliminary data.</text>
</comment>
<gene>
    <name evidence="4" type="ORF">AB447_222945</name>
    <name evidence="5" type="ORF">P8828_17065</name>
</gene>
<dbReference type="OrthoDB" id="9798454at2"/>
<dbReference type="AlphaFoldDB" id="A0A0T6BLK4"/>
<reference evidence="4 6" key="1">
    <citation type="journal article" date="2015" name="Int. J. Syst. Evol. Microbiol.">
        <title>Bacillus glycinifermentans sp. nov., isolated from fermented soybean paste.</title>
        <authorList>
            <person name="Kim S.J."/>
            <person name="Dunlap C.A."/>
            <person name="Kwon S.W."/>
            <person name="Rooney A.P."/>
        </authorList>
    </citation>
    <scope>NUCLEOTIDE SEQUENCE [LARGE SCALE GENOMIC DNA]</scope>
    <source>
        <strain evidence="4 6">GO-13</strain>
    </source>
</reference>
<dbReference type="EMBL" id="JARRTL010000018">
    <property type="protein sequence ID" value="MEC0486500.1"/>
    <property type="molecule type" value="Genomic_DNA"/>
</dbReference>
<dbReference type="PANTHER" id="PTHR10204">
    <property type="entry name" value="NAD P H OXIDOREDUCTASE-RELATED"/>
    <property type="match status" value="1"/>
</dbReference>
<dbReference type="InterPro" id="IPR029039">
    <property type="entry name" value="Flavoprotein-like_sf"/>
</dbReference>
<evidence type="ECO:0000256" key="1">
    <source>
        <dbReference type="ARBA" id="ARBA00006252"/>
    </source>
</evidence>
<organism evidence="4 6">
    <name type="scientific">Bacillus glycinifermentans</name>
    <dbReference type="NCBI Taxonomy" id="1664069"/>
    <lineage>
        <taxon>Bacteria</taxon>
        <taxon>Bacillati</taxon>
        <taxon>Bacillota</taxon>
        <taxon>Bacilli</taxon>
        <taxon>Bacillales</taxon>
        <taxon>Bacillaceae</taxon>
        <taxon>Bacillus</taxon>
    </lineage>
</organism>
<evidence type="ECO:0000313" key="4">
    <source>
        <dbReference type="EMBL" id="KRT92050.1"/>
    </source>
</evidence>
<dbReference type="InterPro" id="IPR003680">
    <property type="entry name" value="Flavodoxin_fold"/>
</dbReference>
<dbReference type="Proteomes" id="UP001341297">
    <property type="component" value="Unassembled WGS sequence"/>
</dbReference>
<comment type="similarity">
    <text evidence="1">Belongs to the NAD(P)H dehydrogenase (quinone) family.</text>
</comment>
<name>A0A0T6BLK4_9BACI</name>
<evidence type="ECO:0000256" key="2">
    <source>
        <dbReference type="ARBA" id="ARBA00023002"/>
    </source>
</evidence>
<protein>
    <submittedName>
        <fullName evidence="5">NAD(P)H-dependent oxidoreductase</fullName>
        <ecNumber evidence="5">1.-.-.-</ecNumber>
    </submittedName>
    <submittedName>
        <fullName evidence="4">NADPH dehydrogenase</fullName>
    </submittedName>
</protein>
<dbReference type="InterPro" id="IPR051545">
    <property type="entry name" value="NAD(P)H_dehydrogenase_qn"/>
</dbReference>
<evidence type="ECO:0000313" key="7">
    <source>
        <dbReference type="Proteomes" id="UP001341297"/>
    </source>
</evidence>
<reference evidence="5 7" key="3">
    <citation type="submission" date="2023-03" db="EMBL/GenBank/DDBJ databases">
        <title>Agriculturally important microbes genome sequencing.</title>
        <authorList>
            <person name="Dunlap C."/>
        </authorList>
    </citation>
    <scope>NUCLEOTIDE SEQUENCE [LARGE SCALE GENOMIC DNA]</scope>
    <source>
        <strain evidence="5 7">CBP-3203</strain>
    </source>
</reference>
<evidence type="ECO:0000259" key="3">
    <source>
        <dbReference type="Pfam" id="PF02525"/>
    </source>
</evidence>
<sequence>MEVAVIYAHPNPNSFNGAILNEVKKALEDGNHSYTVIDLYKERFDPVLVFNEKKRRSDMKGDPETAEYRKIMKNADHLILIYPLWWGGMPAILKGFIDRVFVAGEAYTYEGKLPKGLLKARTASVYYTADAPGWYLRFWRRDADWITVKDNILKFCGVRRVRRFLFPQVKDSTVEKRKKWLDRVYRSAAFSSKGG</sequence>
<dbReference type="GO" id="GO:0005829">
    <property type="term" value="C:cytosol"/>
    <property type="evidence" value="ECO:0007669"/>
    <property type="project" value="TreeGrafter"/>
</dbReference>
<reference evidence="4" key="2">
    <citation type="submission" date="2015-10" db="EMBL/GenBank/DDBJ databases">
        <authorList>
            <person name="Gilbert D.G."/>
        </authorList>
    </citation>
    <scope>NUCLEOTIDE SEQUENCE</scope>
    <source>
        <strain evidence="4">GO-13</strain>
    </source>
</reference>
<dbReference type="EC" id="1.-.-.-" evidence="5"/>